<dbReference type="EMBL" id="JAUNZN010000007">
    <property type="protein sequence ID" value="KAK4818165.1"/>
    <property type="molecule type" value="Genomic_DNA"/>
</dbReference>
<name>A0AAN7RVK1_MYCAM</name>
<keyword evidence="3" id="KW-1185">Reference proteome</keyword>
<gene>
    <name evidence="2" type="ORF">QYF61_007607</name>
</gene>
<evidence type="ECO:0000256" key="1">
    <source>
        <dbReference type="SAM" id="MobiDB-lite"/>
    </source>
</evidence>
<protein>
    <submittedName>
        <fullName evidence="2">Uncharacterized protein</fullName>
    </submittedName>
</protein>
<proteinExistence type="predicted"/>
<comment type="caution">
    <text evidence="2">The sequence shown here is derived from an EMBL/GenBank/DDBJ whole genome shotgun (WGS) entry which is preliminary data.</text>
</comment>
<feature type="non-terminal residue" evidence="2">
    <location>
        <position position="279"/>
    </location>
</feature>
<feature type="region of interest" description="Disordered" evidence="1">
    <location>
        <begin position="212"/>
        <end position="232"/>
    </location>
</feature>
<dbReference type="AlphaFoldDB" id="A0AAN7RVK1"/>
<sequence length="279" mass="29725">MLDNPFSEDIFPNIQSKPPLMQLEAISSCPMTCYLGEETNTHLSTTSFRLYMLSMRPYGYLCTPSLEIAVLKVNALTSMPSLGINGLLWFKLQDCPNYALQGTEVCPVALWTHNSEVQKGWPLNMKAALAWRSLPARDNRGEDVGSRPSLAEKGGLNKGLPDPEGAFSSGAGGTTQTLLGATGFRSGRLPTYPRGSLHKTKLPVSCLGSTSSVPGKNASASAGSPPCQGERKGCGAKSFKPSLCSIQRCLPSTAPIDLWGHLWHRAAEAGLASVSSAEP</sequence>
<organism evidence="2 3">
    <name type="scientific">Mycteria americana</name>
    <name type="common">Wood stork</name>
    <dbReference type="NCBI Taxonomy" id="33587"/>
    <lineage>
        <taxon>Eukaryota</taxon>
        <taxon>Metazoa</taxon>
        <taxon>Chordata</taxon>
        <taxon>Craniata</taxon>
        <taxon>Vertebrata</taxon>
        <taxon>Euteleostomi</taxon>
        <taxon>Archelosauria</taxon>
        <taxon>Archosauria</taxon>
        <taxon>Dinosauria</taxon>
        <taxon>Saurischia</taxon>
        <taxon>Theropoda</taxon>
        <taxon>Coelurosauria</taxon>
        <taxon>Aves</taxon>
        <taxon>Neognathae</taxon>
        <taxon>Neoaves</taxon>
        <taxon>Aequornithes</taxon>
        <taxon>Ciconiiformes</taxon>
        <taxon>Ciconiidae</taxon>
        <taxon>Mycteria</taxon>
    </lineage>
</organism>
<accession>A0AAN7RVK1</accession>
<evidence type="ECO:0000313" key="3">
    <source>
        <dbReference type="Proteomes" id="UP001333110"/>
    </source>
</evidence>
<reference evidence="2 3" key="1">
    <citation type="journal article" date="2023" name="J. Hered.">
        <title>Chromosome-level genome of the wood stork (Mycteria americana) provides insight into avian chromosome evolution.</title>
        <authorList>
            <person name="Flamio R. Jr."/>
            <person name="Ramstad K.M."/>
        </authorList>
    </citation>
    <scope>NUCLEOTIDE SEQUENCE [LARGE SCALE GENOMIC DNA]</scope>
    <source>
        <strain evidence="2">JAX WOST 10</strain>
    </source>
</reference>
<feature type="compositionally biased region" description="Polar residues" evidence="1">
    <location>
        <begin position="212"/>
        <end position="222"/>
    </location>
</feature>
<dbReference type="Proteomes" id="UP001333110">
    <property type="component" value="Unassembled WGS sequence"/>
</dbReference>
<evidence type="ECO:0000313" key="2">
    <source>
        <dbReference type="EMBL" id="KAK4818165.1"/>
    </source>
</evidence>
<feature type="region of interest" description="Disordered" evidence="1">
    <location>
        <begin position="138"/>
        <end position="172"/>
    </location>
</feature>